<evidence type="ECO:0000256" key="2">
    <source>
        <dbReference type="ARBA" id="ARBA00022801"/>
    </source>
</evidence>
<dbReference type="InterPro" id="IPR014001">
    <property type="entry name" value="Helicase_ATP-bd"/>
</dbReference>
<dbReference type="RefSeq" id="WP_338411987.1">
    <property type="nucleotide sequence ID" value="NZ_CP093310.2"/>
</dbReference>
<keyword evidence="3 7" id="KW-0347">Helicase</keyword>
<name>A0AAU6PTP3_9GAMM</name>
<dbReference type="InterPro" id="IPR001650">
    <property type="entry name" value="Helicase_C-like"/>
</dbReference>
<feature type="domain" description="Helicase ATP-binding" evidence="5">
    <location>
        <begin position="171"/>
        <end position="344"/>
    </location>
</feature>
<dbReference type="InterPro" id="IPR000330">
    <property type="entry name" value="SNF2_N"/>
</dbReference>
<keyword evidence="4" id="KW-0067">ATP-binding</keyword>
<evidence type="ECO:0000259" key="5">
    <source>
        <dbReference type="PROSITE" id="PS51192"/>
    </source>
</evidence>
<dbReference type="InterPro" id="IPR049730">
    <property type="entry name" value="SNF2/RAD54-like_C"/>
</dbReference>
<dbReference type="Gene3D" id="3.40.50.10810">
    <property type="entry name" value="Tandem AAA-ATPase domain"/>
    <property type="match status" value="1"/>
</dbReference>
<dbReference type="CDD" id="cd18011">
    <property type="entry name" value="DEXDc_RapA"/>
    <property type="match status" value="1"/>
</dbReference>
<dbReference type="InterPro" id="IPR027417">
    <property type="entry name" value="P-loop_NTPase"/>
</dbReference>
<sequence>MANDLIPVPGCLVKYKLNDSYRLGRVRSNKNNEVIVKWQDNAQTTVNPKAPELSSGLKVGHVVLDRTPDIGHQSLGQGTVVQQRMLAGFEQFLVDFKACNRKVWMPYQHLVLVKDAKTRYRFGDISRSNTEAEKLRLKTLAHAIELWNENTGSLSHLDIDPLPHQINLVHHILSSGNLNWLIADDVGLGKTIETGMIIHALRQRNVAKRILLITPAGLVRQWQEELYHKFNLDGFEIYGVDFTIPPDQLRKWKLHDCVIGSIDRLKSDNHIDLLLAAEPWDLVIFDEGHRLSRKQDGLRYKASERFTLAKKLRHKAKSLILLSATPHQGEQDKFIALLELLRPERRDQLMSLSINPEIIRDMVFRNHKADVTDLEGNFIFQGKTVNAVSVPSSPEFKTFERQLAQYFKLGYSASTEGENQQARAIGFVMTTYRKLAASSIKAIRSALLRRIAKIENRRDELHAIVDSLTELEADERFAGENEERMLTHAHNPDREFFDGELQLLQELIMSSNELLNNDKKFEYFKSEVIDKILANNPEEKVLIFSEYRNTQDYIKDNLVNTFGDASVSLINGSMTHDERRAAIEHFESEGSFLISTEAGGEGINLQKACHIMVNYDLPWNPMRLVQRIGRLYRYGQKKRVAIFNLFQPDSLDQKLIVSMYDRIDRIVNDLSTLHKGEFNEGLKDEILGEVANQIDVEEVLSNLNKLGISRTEQRVSEALDNAKSSVIKQREILDYAATSSSDELQFEVTVSPSHIHNFLIGMLEINDIEYTNHPEKKTIRVRFNDNYQAKFKSILGQASILEATTDRVVASNRKDTHLLDLSSPITQHFINQATDYDFGGLSAVVNNAQDSRYSQINTSIMKWQDLQGNIIKKQLCICCRAEGDVKVNPKGALALFLEKSLEVEQSLPLLDKDQCKQVVKEIDSHLSEYMALNSNKYLMPSDISWVNIATLASLK</sequence>
<dbReference type="KEGG" id="prae:MN210_18735"/>
<dbReference type="EMBL" id="CP093310">
    <property type="protein sequence ID" value="WXX23822.1"/>
    <property type="molecule type" value="Genomic_DNA"/>
</dbReference>
<evidence type="ECO:0000256" key="1">
    <source>
        <dbReference type="ARBA" id="ARBA00022741"/>
    </source>
</evidence>
<protein>
    <submittedName>
        <fullName evidence="7">DEAD/DEAH box helicase</fullName>
    </submittedName>
</protein>
<evidence type="ECO:0000313" key="7">
    <source>
        <dbReference type="EMBL" id="WXX23822.1"/>
    </source>
</evidence>
<evidence type="ECO:0000259" key="6">
    <source>
        <dbReference type="PROSITE" id="PS51194"/>
    </source>
</evidence>
<organism evidence="7 8">
    <name type="scientific">Psychrobacter raelei</name>
    <dbReference type="NCBI Taxonomy" id="2565531"/>
    <lineage>
        <taxon>Bacteria</taxon>
        <taxon>Pseudomonadati</taxon>
        <taxon>Pseudomonadota</taxon>
        <taxon>Gammaproteobacteria</taxon>
        <taxon>Moraxellales</taxon>
        <taxon>Moraxellaceae</taxon>
        <taxon>Psychrobacter</taxon>
    </lineage>
</organism>
<dbReference type="GO" id="GO:0005524">
    <property type="term" value="F:ATP binding"/>
    <property type="evidence" value="ECO:0007669"/>
    <property type="project" value="UniProtKB-KW"/>
</dbReference>
<dbReference type="AlphaFoldDB" id="A0AAU6PTP3"/>
<dbReference type="Gene3D" id="3.40.50.300">
    <property type="entry name" value="P-loop containing nucleotide triphosphate hydrolases"/>
    <property type="match status" value="1"/>
</dbReference>
<keyword evidence="1" id="KW-0547">Nucleotide-binding</keyword>
<gene>
    <name evidence="7" type="ORF">MN210_18735</name>
</gene>
<dbReference type="InterPro" id="IPR057342">
    <property type="entry name" value="DEXDc_RapA"/>
</dbReference>
<dbReference type="SMART" id="SM00487">
    <property type="entry name" value="DEXDc"/>
    <property type="match status" value="1"/>
</dbReference>
<keyword evidence="2" id="KW-0378">Hydrolase</keyword>
<evidence type="ECO:0000313" key="8">
    <source>
        <dbReference type="Proteomes" id="UP000829560"/>
    </source>
</evidence>
<keyword evidence="8" id="KW-1185">Reference proteome</keyword>
<dbReference type="PANTHER" id="PTHR10799">
    <property type="entry name" value="SNF2/RAD54 HELICASE FAMILY"/>
    <property type="match status" value="1"/>
</dbReference>
<feature type="domain" description="Helicase C-terminal" evidence="6">
    <location>
        <begin position="528"/>
        <end position="686"/>
    </location>
</feature>
<dbReference type="SMART" id="SM00490">
    <property type="entry name" value="HELICc"/>
    <property type="match status" value="1"/>
</dbReference>
<accession>A0AAU6PTP3</accession>
<dbReference type="GO" id="GO:0004386">
    <property type="term" value="F:helicase activity"/>
    <property type="evidence" value="ECO:0007669"/>
    <property type="project" value="UniProtKB-KW"/>
</dbReference>
<dbReference type="PROSITE" id="PS51194">
    <property type="entry name" value="HELICASE_CTER"/>
    <property type="match status" value="1"/>
</dbReference>
<dbReference type="PROSITE" id="PS51192">
    <property type="entry name" value="HELICASE_ATP_BIND_1"/>
    <property type="match status" value="1"/>
</dbReference>
<dbReference type="Pfam" id="PF00271">
    <property type="entry name" value="Helicase_C"/>
    <property type="match status" value="1"/>
</dbReference>
<dbReference type="InterPro" id="IPR038718">
    <property type="entry name" value="SNF2-like_sf"/>
</dbReference>
<proteinExistence type="predicted"/>
<evidence type="ECO:0000256" key="4">
    <source>
        <dbReference type="ARBA" id="ARBA00022840"/>
    </source>
</evidence>
<dbReference type="Pfam" id="PF00176">
    <property type="entry name" value="SNF2-rel_dom"/>
    <property type="match status" value="1"/>
</dbReference>
<dbReference type="CDD" id="cd18793">
    <property type="entry name" value="SF2_C_SNF"/>
    <property type="match status" value="1"/>
</dbReference>
<reference evidence="7" key="1">
    <citation type="submission" date="2024-03" db="EMBL/GenBank/DDBJ databases">
        <title>Psychrobacter raelis sp. nov. isolated from a dog with peritonitis.</title>
        <authorList>
            <person name="Schiavone A."/>
            <person name="Manzulli V."/>
            <person name="Camarda A."/>
            <person name="Cafiero M.A."/>
            <person name="Vasco I."/>
            <person name="Marino L."/>
            <person name="Pennuzzi G."/>
            <person name="Serrecchia L."/>
            <person name="Galante D."/>
            <person name="Pugliese N."/>
        </authorList>
    </citation>
    <scope>NUCLEOTIDE SEQUENCE</scope>
    <source>
        <strain evidence="7">PraFG1</strain>
    </source>
</reference>
<dbReference type="Proteomes" id="UP000829560">
    <property type="component" value="Chromosome"/>
</dbReference>
<dbReference type="GO" id="GO:0016787">
    <property type="term" value="F:hydrolase activity"/>
    <property type="evidence" value="ECO:0007669"/>
    <property type="project" value="UniProtKB-KW"/>
</dbReference>
<evidence type="ECO:0000256" key="3">
    <source>
        <dbReference type="ARBA" id="ARBA00022806"/>
    </source>
</evidence>
<dbReference type="SUPFAM" id="SSF52540">
    <property type="entry name" value="P-loop containing nucleoside triphosphate hydrolases"/>
    <property type="match status" value="2"/>
</dbReference>